<evidence type="ECO:0000313" key="4">
    <source>
        <dbReference type="Proteomes" id="UP000433406"/>
    </source>
</evidence>
<dbReference type="InterPro" id="IPR024516">
    <property type="entry name" value="Mce_C"/>
</dbReference>
<name>A0A6I3J9Q9_9ACTN</name>
<dbReference type="RefSeq" id="WP_171896596.1">
    <property type="nucleotide sequence ID" value="NZ_CP053660.1"/>
</dbReference>
<dbReference type="EMBL" id="WLCI01000006">
    <property type="protein sequence ID" value="MTB94790.1"/>
    <property type="molecule type" value="Genomic_DNA"/>
</dbReference>
<dbReference type="AlphaFoldDB" id="A0A6I3J9Q9"/>
<evidence type="ECO:0000259" key="1">
    <source>
        <dbReference type="Pfam" id="PF02470"/>
    </source>
</evidence>
<reference evidence="3 4" key="1">
    <citation type="submission" date="2019-10" db="EMBL/GenBank/DDBJ databases">
        <title>Nocardioides novel species isolated from the excrement of Marmot.</title>
        <authorList>
            <person name="Zhang G."/>
        </authorList>
    </citation>
    <scope>NUCLEOTIDE SEQUENCE [LARGE SCALE GENOMIC DNA]</scope>
    <source>
        <strain evidence="4">zg-579</strain>
    </source>
</reference>
<dbReference type="Proteomes" id="UP000433406">
    <property type="component" value="Unassembled WGS sequence"/>
</dbReference>
<organism evidence="3 4">
    <name type="scientific">Nocardioides marmotae</name>
    <dbReference type="NCBI Taxonomy" id="2663857"/>
    <lineage>
        <taxon>Bacteria</taxon>
        <taxon>Bacillati</taxon>
        <taxon>Actinomycetota</taxon>
        <taxon>Actinomycetes</taxon>
        <taxon>Propionibacteriales</taxon>
        <taxon>Nocardioidaceae</taxon>
        <taxon>Nocardioides</taxon>
    </lineage>
</organism>
<dbReference type="Pfam" id="PF02470">
    <property type="entry name" value="MlaD"/>
    <property type="match status" value="1"/>
</dbReference>
<dbReference type="InterPro" id="IPR003399">
    <property type="entry name" value="Mce/MlaD"/>
</dbReference>
<evidence type="ECO:0000259" key="2">
    <source>
        <dbReference type="Pfam" id="PF11887"/>
    </source>
</evidence>
<dbReference type="Pfam" id="PF11887">
    <property type="entry name" value="Mce4_CUP1"/>
    <property type="match status" value="1"/>
</dbReference>
<dbReference type="PANTHER" id="PTHR33371:SF19">
    <property type="entry name" value="MCE-FAMILY PROTEIN MCE4A"/>
    <property type="match status" value="1"/>
</dbReference>
<comment type="caution">
    <text evidence="3">The sequence shown here is derived from an EMBL/GenBank/DDBJ whole genome shotgun (WGS) entry which is preliminary data.</text>
</comment>
<dbReference type="GO" id="GO:0051701">
    <property type="term" value="P:biological process involved in interaction with host"/>
    <property type="evidence" value="ECO:0007669"/>
    <property type="project" value="TreeGrafter"/>
</dbReference>
<gene>
    <name evidence="3" type="ORF">GGQ22_06810</name>
</gene>
<feature type="domain" description="Mammalian cell entry C-terminal" evidence="2">
    <location>
        <begin position="128"/>
        <end position="341"/>
    </location>
</feature>
<sequence length="437" mass="47647">MLVNVHHDTPAEHRRLLVAGVVFVTAIALLLWLSVAIYNKEFERSTRMRLEADRAGLQLAVNGDVRFHGVLVGRVDTIGQDGEQAVIDLALQPDAARDIPRNVRVEILPTTLFGQKYVSLVEPDEPSSEPVADGDVVPQDRVETNVELNRILANLFPLLRSVRPAELNSTLYALASALAGRGEEVGALLERLDGFTGRLADRLPNLERDLELIADVSATYERATPDVLRLLRNATVSARTLVDQEAQLSSFIGDVTGMAETTTRVLAENEDGIIRLGELSRPLLRLLDTYAPQYPCLLKGLDIYTAKLSEIFKNDRVNQVLELGSVQKPAYDAGDRPQYGEVGHGPWCAGLPSPTGPNSTPLADGSDQDEIVGSTLPFRSIDPSTYRNPTKGYAGTVPEQRLVNVLLASEAGLSYRDLGSLSALLYGPQLRGTVVER</sequence>
<feature type="domain" description="Mce/MlaD" evidence="1">
    <location>
        <begin position="45"/>
        <end position="121"/>
    </location>
</feature>
<dbReference type="PANTHER" id="PTHR33371">
    <property type="entry name" value="INTERMEMBRANE PHOSPHOLIPID TRANSPORT SYSTEM BINDING PROTEIN MLAD-RELATED"/>
    <property type="match status" value="1"/>
</dbReference>
<protein>
    <submittedName>
        <fullName evidence="3">MCE family protein</fullName>
    </submittedName>
</protein>
<dbReference type="NCBIfam" id="TIGR00996">
    <property type="entry name" value="Mtu_fam_mce"/>
    <property type="match status" value="1"/>
</dbReference>
<accession>A0A6I3J9Q9</accession>
<evidence type="ECO:0000313" key="3">
    <source>
        <dbReference type="EMBL" id="MTB94790.1"/>
    </source>
</evidence>
<keyword evidence="4" id="KW-1185">Reference proteome</keyword>
<dbReference type="InterPro" id="IPR052336">
    <property type="entry name" value="MlaD_Phospholipid_Transporter"/>
</dbReference>
<proteinExistence type="predicted"/>
<dbReference type="GO" id="GO:0005576">
    <property type="term" value="C:extracellular region"/>
    <property type="evidence" value="ECO:0007669"/>
    <property type="project" value="TreeGrafter"/>
</dbReference>
<dbReference type="InterPro" id="IPR005693">
    <property type="entry name" value="Mce"/>
</dbReference>